<dbReference type="PATRIC" id="fig|1423726.3.peg.899"/>
<dbReference type="STRING" id="1423726.FC07_GL000875"/>
<accession>A0A0R1GJR5</accession>
<sequence>MRVWVSGYRSYELGVFGTESTKLKILKKALSENLVQLLDEGMDWLITGAQLGTEQWAISVAHTLQSTYPALQTAVMLPFSDCGKNWNEANQTALALVRSQATFSAAITERPYHSVQQLRQYQQFMLTHTDRALFIYDSQAPGKVQYDIRAIEQWQTQHDYPLRLIDFDDLQETANNLAAEQENGLQAD</sequence>
<dbReference type="SUPFAM" id="SSF102405">
    <property type="entry name" value="MCP/YpsA-like"/>
    <property type="match status" value="1"/>
</dbReference>
<keyword evidence="2" id="KW-1185">Reference proteome</keyword>
<dbReference type="RefSeq" id="WP_057905284.1">
    <property type="nucleotide sequence ID" value="NZ_AZDA01000093.1"/>
</dbReference>
<dbReference type="Gene3D" id="3.40.50.450">
    <property type="match status" value="1"/>
</dbReference>
<dbReference type="EMBL" id="AZDA01000093">
    <property type="protein sequence ID" value="KRK34309.1"/>
    <property type="molecule type" value="Genomic_DNA"/>
</dbReference>
<protein>
    <submittedName>
        <fullName evidence="1">Uncharacterized protein</fullName>
    </submittedName>
</protein>
<dbReference type="NCBIfam" id="NF010181">
    <property type="entry name" value="PRK13660.1"/>
    <property type="match status" value="1"/>
</dbReference>
<dbReference type="OrthoDB" id="2301957at2"/>
<gene>
    <name evidence="1" type="ORF">FC07_GL000875</name>
</gene>
<dbReference type="PANTHER" id="PTHR38440">
    <property type="entry name" value="UPF0398 PROTEIN YPSA"/>
    <property type="match status" value="1"/>
</dbReference>
<comment type="caution">
    <text evidence="1">The sequence shown here is derived from an EMBL/GenBank/DDBJ whole genome shotgun (WGS) entry which is preliminary data.</text>
</comment>
<dbReference type="PIRSF" id="PIRSF021290">
    <property type="entry name" value="DUF1273"/>
    <property type="match status" value="1"/>
</dbReference>
<dbReference type="Proteomes" id="UP000051461">
    <property type="component" value="Unassembled WGS sequence"/>
</dbReference>
<organism evidence="1 2">
    <name type="scientific">Loigolactobacillus bifermentans DSM 20003</name>
    <dbReference type="NCBI Taxonomy" id="1423726"/>
    <lineage>
        <taxon>Bacteria</taxon>
        <taxon>Bacillati</taxon>
        <taxon>Bacillota</taxon>
        <taxon>Bacilli</taxon>
        <taxon>Lactobacillales</taxon>
        <taxon>Lactobacillaceae</taxon>
        <taxon>Loigolactobacillus</taxon>
    </lineage>
</organism>
<dbReference type="Pfam" id="PF06908">
    <property type="entry name" value="YpsA"/>
    <property type="match status" value="1"/>
</dbReference>
<name>A0A0R1GJR5_9LACO</name>
<dbReference type="AlphaFoldDB" id="A0A0R1GJR5"/>
<dbReference type="InterPro" id="IPR010697">
    <property type="entry name" value="YspA"/>
</dbReference>
<evidence type="ECO:0000313" key="2">
    <source>
        <dbReference type="Proteomes" id="UP000051461"/>
    </source>
</evidence>
<dbReference type="PANTHER" id="PTHR38440:SF1">
    <property type="entry name" value="UPF0398 PROTEIN SPR0331"/>
    <property type="match status" value="1"/>
</dbReference>
<reference evidence="1 2" key="1">
    <citation type="journal article" date="2015" name="Genome Announc.">
        <title>Expanding the biotechnology potential of lactobacilli through comparative genomics of 213 strains and associated genera.</title>
        <authorList>
            <person name="Sun Z."/>
            <person name="Harris H.M."/>
            <person name="McCann A."/>
            <person name="Guo C."/>
            <person name="Argimon S."/>
            <person name="Zhang W."/>
            <person name="Yang X."/>
            <person name="Jeffery I.B."/>
            <person name="Cooney J.C."/>
            <person name="Kagawa T.F."/>
            <person name="Liu W."/>
            <person name="Song Y."/>
            <person name="Salvetti E."/>
            <person name="Wrobel A."/>
            <person name="Rasinkangas P."/>
            <person name="Parkhill J."/>
            <person name="Rea M.C."/>
            <person name="O'Sullivan O."/>
            <person name="Ritari J."/>
            <person name="Douillard F.P."/>
            <person name="Paul Ross R."/>
            <person name="Yang R."/>
            <person name="Briner A.E."/>
            <person name="Felis G.E."/>
            <person name="de Vos W.M."/>
            <person name="Barrangou R."/>
            <person name="Klaenhammer T.R."/>
            <person name="Caufield P.W."/>
            <person name="Cui Y."/>
            <person name="Zhang H."/>
            <person name="O'Toole P.W."/>
        </authorList>
    </citation>
    <scope>NUCLEOTIDE SEQUENCE [LARGE SCALE GENOMIC DNA]</scope>
    <source>
        <strain evidence="1 2">DSM 20003</strain>
    </source>
</reference>
<proteinExistence type="predicted"/>
<evidence type="ECO:0000313" key="1">
    <source>
        <dbReference type="EMBL" id="KRK34309.1"/>
    </source>
</evidence>